<dbReference type="PANTHER" id="PTHR10302:SF0">
    <property type="entry name" value="SINGLE-STRANDED DNA-BINDING PROTEIN, MITOCHONDRIAL"/>
    <property type="match status" value="1"/>
</dbReference>
<dbReference type="Proteomes" id="UP001049176">
    <property type="component" value="Chromosome 2"/>
</dbReference>
<dbReference type="InterPro" id="IPR000424">
    <property type="entry name" value="Primosome_PriB/ssb"/>
</dbReference>
<dbReference type="EMBL" id="CM032182">
    <property type="protein sequence ID" value="KAG7097237.1"/>
    <property type="molecule type" value="Genomic_DNA"/>
</dbReference>
<dbReference type="OrthoDB" id="1078367at2759"/>
<evidence type="ECO:0000256" key="2">
    <source>
        <dbReference type="PROSITE-ProRule" id="PRU00252"/>
    </source>
</evidence>
<dbReference type="CDD" id="cd04496">
    <property type="entry name" value="SSB_OBF"/>
    <property type="match status" value="1"/>
</dbReference>
<keyword evidence="5" id="KW-1185">Reference proteome</keyword>
<dbReference type="Gene3D" id="2.40.50.140">
    <property type="entry name" value="Nucleic acid-binding proteins"/>
    <property type="match status" value="1"/>
</dbReference>
<dbReference type="GeneID" id="66073684"/>
<evidence type="ECO:0000313" key="4">
    <source>
        <dbReference type="EMBL" id="KAG7097237.1"/>
    </source>
</evidence>
<dbReference type="GO" id="GO:0042645">
    <property type="term" value="C:mitochondrial nucleoid"/>
    <property type="evidence" value="ECO:0007669"/>
    <property type="project" value="TreeGrafter"/>
</dbReference>
<name>A0A9P7UYZ9_9AGAR</name>
<dbReference type="RefSeq" id="XP_043013707.1">
    <property type="nucleotide sequence ID" value="XM_043149105.1"/>
</dbReference>
<sequence>MSKLKRDNLYLKFHHYSKPRLLAMFAAIRSAASYRGVTRAFSTTSRTGDLAKLTLIGRLGKEPEVKRTKNDMEFITYTVATNSYPPPNEDGERPPARTSWHRVLSFGETSNTYLKKLKKGSLVYVEANYELREPEPEADPSSPMGQRQIFLRHESIRVLSTPKSEDESH</sequence>
<gene>
    <name evidence="4" type="ORF">E1B28_004608</name>
</gene>
<accession>A0A9P7UYZ9</accession>
<feature type="region of interest" description="Disordered" evidence="3">
    <location>
        <begin position="132"/>
        <end position="169"/>
    </location>
</feature>
<comment type="caution">
    <text evidence="4">The sequence shown here is derived from an EMBL/GenBank/DDBJ whole genome shotgun (WGS) entry which is preliminary data.</text>
</comment>
<dbReference type="InterPro" id="IPR011344">
    <property type="entry name" value="ssDNA-bd"/>
</dbReference>
<dbReference type="AlphaFoldDB" id="A0A9P7UYZ9"/>
<dbReference type="SUPFAM" id="SSF50249">
    <property type="entry name" value="Nucleic acid-binding proteins"/>
    <property type="match status" value="1"/>
</dbReference>
<evidence type="ECO:0000256" key="1">
    <source>
        <dbReference type="ARBA" id="ARBA00023125"/>
    </source>
</evidence>
<dbReference type="Pfam" id="PF00436">
    <property type="entry name" value="SSB"/>
    <property type="match status" value="1"/>
</dbReference>
<dbReference type="KEGG" id="more:E1B28_004608"/>
<evidence type="ECO:0000313" key="5">
    <source>
        <dbReference type="Proteomes" id="UP001049176"/>
    </source>
</evidence>
<dbReference type="PROSITE" id="PS50935">
    <property type="entry name" value="SSB"/>
    <property type="match status" value="1"/>
</dbReference>
<organism evidence="4 5">
    <name type="scientific">Marasmius oreades</name>
    <name type="common">fairy-ring Marasmius</name>
    <dbReference type="NCBI Taxonomy" id="181124"/>
    <lineage>
        <taxon>Eukaryota</taxon>
        <taxon>Fungi</taxon>
        <taxon>Dikarya</taxon>
        <taxon>Basidiomycota</taxon>
        <taxon>Agaricomycotina</taxon>
        <taxon>Agaricomycetes</taxon>
        <taxon>Agaricomycetidae</taxon>
        <taxon>Agaricales</taxon>
        <taxon>Marasmiineae</taxon>
        <taxon>Marasmiaceae</taxon>
        <taxon>Marasmius</taxon>
    </lineage>
</organism>
<proteinExistence type="predicted"/>
<protein>
    <recommendedName>
        <fullName evidence="6">Nucleic acid-binding protein</fullName>
    </recommendedName>
</protein>
<reference evidence="4" key="1">
    <citation type="journal article" date="2021" name="Genome Biol. Evol.">
        <title>The assembled and annotated genome of the fairy-ring fungus Marasmius oreades.</title>
        <authorList>
            <person name="Hiltunen M."/>
            <person name="Ament-Velasquez S.L."/>
            <person name="Johannesson H."/>
        </authorList>
    </citation>
    <scope>NUCLEOTIDE SEQUENCE</scope>
    <source>
        <strain evidence="4">03SP1</strain>
    </source>
</reference>
<evidence type="ECO:0000256" key="3">
    <source>
        <dbReference type="SAM" id="MobiDB-lite"/>
    </source>
</evidence>
<keyword evidence="1 2" id="KW-0238">DNA-binding</keyword>
<evidence type="ECO:0008006" key="6">
    <source>
        <dbReference type="Google" id="ProtNLM"/>
    </source>
</evidence>
<dbReference type="InterPro" id="IPR012340">
    <property type="entry name" value="NA-bd_OB-fold"/>
</dbReference>
<dbReference type="PANTHER" id="PTHR10302">
    <property type="entry name" value="SINGLE-STRANDED DNA-BINDING PROTEIN"/>
    <property type="match status" value="1"/>
</dbReference>
<dbReference type="GO" id="GO:0006264">
    <property type="term" value="P:mitochondrial DNA replication"/>
    <property type="evidence" value="ECO:0007669"/>
    <property type="project" value="TreeGrafter"/>
</dbReference>
<dbReference type="GO" id="GO:0003697">
    <property type="term" value="F:single-stranded DNA binding"/>
    <property type="evidence" value="ECO:0007669"/>
    <property type="project" value="InterPro"/>
</dbReference>